<comment type="caution">
    <text evidence="2">The sequence shown here is derived from an EMBL/GenBank/DDBJ whole genome shotgun (WGS) entry which is preliminary data.</text>
</comment>
<evidence type="ECO:0000313" key="2">
    <source>
        <dbReference type="EMBL" id="GAA4260558.1"/>
    </source>
</evidence>
<dbReference type="InterPro" id="IPR023213">
    <property type="entry name" value="CAT-like_dom_sf"/>
</dbReference>
<evidence type="ECO:0000313" key="3">
    <source>
        <dbReference type="Proteomes" id="UP001500620"/>
    </source>
</evidence>
<dbReference type="SUPFAM" id="SSF52777">
    <property type="entry name" value="CoA-dependent acyltransferases"/>
    <property type="match status" value="2"/>
</dbReference>
<gene>
    <name evidence="2" type="ORF">GCM10022255_089670</name>
</gene>
<dbReference type="Gene3D" id="3.30.559.30">
    <property type="entry name" value="Nonribosomal peptide synthetase, condensation domain"/>
    <property type="match status" value="1"/>
</dbReference>
<feature type="domain" description="Condensation" evidence="1">
    <location>
        <begin position="60"/>
        <end position="328"/>
    </location>
</feature>
<name>A0ABP8DP74_9ACTN</name>
<accession>A0ABP8DP74</accession>
<dbReference type="Pfam" id="PF00668">
    <property type="entry name" value="Condensation"/>
    <property type="match status" value="1"/>
</dbReference>
<reference evidence="3" key="1">
    <citation type="journal article" date="2019" name="Int. J. Syst. Evol. Microbiol.">
        <title>The Global Catalogue of Microorganisms (GCM) 10K type strain sequencing project: providing services to taxonomists for standard genome sequencing and annotation.</title>
        <authorList>
            <consortium name="The Broad Institute Genomics Platform"/>
            <consortium name="The Broad Institute Genome Sequencing Center for Infectious Disease"/>
            <person name="Wu L."/>
            <person name="Ma J."/>
        </authorList>
    </citation>
    <scope>NUCLEOTIDE SEQUENCE [LARGE SCALE GENOMIC DNA]</scope>
    <source>
        <strain evidence="3">JCM 17441</strain>
    </source>
</reference>
<sequence>MVEAELVAVAFAGDGAGEGELSWGQQDIWRAMVRQESWLPNGAWGPLPPGTTLDDVVDRLRYLMSRFPTARTRLRFAPDGTPRQVVSAAGEIDLEIFDAGDADPAELAERLRLRLQDAPYDFERDWPIRMAAVRRGGELTHLIVVMCHLVTDGLGALVLLEELDKRPDGPVPGMQPLEQARWQATPPGARQNAMALRHWESILREMPLRRYAEPADLPEPRHWRGEFRSPALSLALRSLAARTGIASTTIALALFAVALTRVTGQGPAVIRPMVNNRFRPGLDRVVCMLAQYGLCRLDVAGITFVEAFDRARRSALGTYKHAYYDPATMDALLDRVAADRPGLQLPCYFNDRRDDPTAAGAEPSQAPTAAEVRAAAGAGEFRWTTRQDVPFEPLIVHLDEVPGGTQATIFLDTHVLGPADAEALLRGLEAAAVEAALDPDAPTGSTDEVNAWTAGEGGVTVCA</sequence>
<dbReference type="PANTHER" id="PTHR45527">
    <property type="entry name" value="NONRIBOSOMAL PEPTIDE SYNTHETASE"/>
    <property type="match status" value="1"/>
</dbReference>
<protein>
    <recommendedName>
        <fullName evidence="1">Condensation domain-containing protein</fullName>
    </recommendedName>
</protein>
<dbReference type="InterPro" id="IPR001242">
    <property type="entry name" value="Condensation_dom"/>
</dbReference>
<proteinExistence type="predicted"/>
<keyword evidence="3" id="KW-1185">Reference proteome</keyword>
<dbReference type="Proteomes" id="UP001500620">
    <property type="component" value="Unassembled WGS sequence"/>
</dbReference>
<dbReference type="PANTHER" id="PTHR45527:SF1">
    <property type="entry name" value="FATTY ACID SYNTHASE"/>
    <property type="match status" value="1"/>
</dbReference>
<dbReference type="RefSeq" id="WP_345137451.1">
    <property type="nucleotide sequence ID" value="NZ_BAABAT010000041.1"/>
</dbReference>
<dbReference type="Gene3D" id="3.30.559.10">
    <property type="entry name" value="Chloramphenicol acetyltransferase-like domain"/>
    <property type="match status" value="1"/>
</dbReference>
<organism evidence="2 3">
    <name type="scientific">Dactylosporangium darangshiense</name>
    <dbReference type="NCBI Taxonomy" id="579108"/>
    <lineage>
        <taxon>Bacteria</taxon>
        <taxon>Bacillati</taxon>
        <taxon>Actinomycetota</taxon>
        <taxon>Actinomycetes</taxon>
        <taxon>Micromonosporales</taxon>
        <taxon>Micromonosporaceae</taxon>
        <taxon>Dactylosporangium</taxon>
    </lineage>
</organism>
<evidence type="ECO:0000259" key="1">
    <source>
        <dbReference type="Pfam" id="PF00668"/>
    </source>
</evidence>
<dbReference type="EMBL" id="BAABAT010000041">
    <property type="protein sequence ID" value="GAA4260558.1"/>
    <property type="molecule type" value="Genomic_DNA"/>
</dbReference>